<keyword evidence="1" id="KW-0343">GTPase activation</keyword>
<evidence type="ECO:0000313" key="6">
    <source>
        <dbReference type="Proteomes" id="UP001174909"/>
    </source>
</evidence>
<dbReference type="Gene3D" id="1.25.40.420">
    <property type="match status" value="1"/>
</dbReference>
<feature type="domain" description="BTB" evidence="4">
    <location>
        <begin position="474"/>
        <end position="614"/>
    </location>
</feature>
<dbReference type="EMBL" id="CASHTH010002099">
    <property type="protein sequence ID" value="CAI8024852.1"/>
    <property type="molecule type" value="Genomic_DNA"/>
</dbReference>
<dbReference type="SMART" id="SM00225">
    <property type="entry name" value="BTB"/>
    <property type="match status" value="1"/>
</dbReference>
<dbReference type="InterPro" id="IPR035974">
    <property type="entry name" value="Rap/Ran-GAP_sf"/>
</dbReference>
<dbReference type="InterPro" id="IPR011333">
    <property type="entry name" value="SKP1/BTB/POZ_sf"/>
</dbReference>
<dbReference type="Gene3D" id="3.30.710.10">
    <property type="entry name" value="Potassium Channel Kv1.1, Chain A"/>
    <property type="match status" value="1"/>
</dbReference>
<dbReference type="GO" id="GO:0005737">
    <property type="term" value="C:cytoplasm"/>
    <property type="evidence" value="ECO:0007669"/>
    <property type="project" value="TreeGrafter"/>
</dbReference>
<comment type="caution">
    <text evidence="5">The sequence shown here is derived from an EMBL/GenBank/DDBJ whole genome shotgun (WGS) entry which is preliminary data.</text>
</comment>
<dbReference type="GO" id="GO:0005096">
    <property type="term" value="F:GTPase activator activity"/>
    <property type="evidence" value="ECO:0007669"/>
    <property type="project" value="UniProtKB-KW"/>
</dbReference>
<evidence type="ECO:0000313" key="5">
    <source>
        <dbReference type="EMBL" id="CAI8024852.1"/>
    </source>
</evidence>
<dbReference type="Proteomes" id="UP001174909">
    <property type="component" value="Unassembled WGS sequence"/>
</dbReference>
<dbReference type="Pfam" id="PF21022">
    <property type="entry name" value="Rap-GAP_dimer"/>
    <property type="match status" value="1"/>
</dbReference>
<dbReference type="InterPro" id="IPR000331">
    <property type="entry name" value="Rap/Ran_GAP_dom"/>
</dbReference>
<dbReference type="PROSITE" id="PS50097">
    <property type="entry name" value="BTB"/>
    <property type="match status" value="1"/>
</dbReference>
<dbReference type="SMART" id="SM00875">
    <property type="entry name" value="BACK"/>
    <property type="match status" value="1"/>
</dbReference>
<dbReference type="InterPro" id="IPR000210">
    <property type="entry name" value="BTB/POZ_dom"/>
</dbReference>
<feature type="region of interest" description="Disordered" evidence="2">
    <location>
        <begin position="55"/>
        <end position="75"/>
    </location>
</feature>
<keyword evidence="6" id="KW-1185">Reference proteome</keyword>
<proteinExistence type="predicted"/>
<evidence type="ECO:0000256" key="1">
    <source>
        <dbReference type="ARBA" id="ARBA00022468"/>
    </source>
</evidence>
<organism evidence="5 6">
    <name type="scientific">Geodia barretti</name>
    <name type="common">Barrett's horny sponge</name>
    <dbReference type="NCBI Taxonomy" id="519541"/>
    <lineage>
        <taxon>Eukaryota</taxon>
        <taxon>Metazoa</taxon>
        <taxon>Porifera</taxon>
        <taxon>Demospongiae</taxon>
        <taxon>Heteroscleromorpha</taxon>
        <taxon>Tetractinellida</taxon>
        <taxon>Astrophorina</taxon>
        <taxon>Geodiidae</taxon>
        <taxon>Geodia</taxon>
    </lineage>
</organism>
<dbReference type="SUPFAM" id="SSF111347">
    <property type="entry name" value="Rap/Ran-GAP"/>
    <property type="match status" value="1"/>
</dbReference>
<dbReference type="Pfam" id="PF00651">
    <property type="entry name" value="BTB"/>
    <property type="match status" value="1"/>
</dbReference>
<dbReference type="PROSITE" id="PS50085">
    <property type="entry name" value="RAPGAP"/>
    <property type="match status" value="1"/>
</dbReference>
<feature type="domain" description="Rap-GAP" evidence="3">
    <location>
        <begin position="216"/>
        <end position="408"/>
    </location>
</feature>
<sequence>MSSSAVSVLEELRVFKRVDQKIRSTLVSGREEMVSPTVVTRSFLDSFEKMVPATSLDSGISSGEREGSPNGHRQNECPFIESADGWTIEFSHKNCEQCNNDVCVCPQISPSPELRPLVEASYRRHFFQKEHWTYYTEEPDFGPIILSIKPEADGTVYRVLARSSNHYVTGVVGVGELVGGELGRVDREEVVAVLAREMALETSFKPALFQDLQRDLLKIDETFVKSHHKVGVLRIKRGQSSEEDIFANSNEPGSFDEFLNVLGKRVRLKGFQGFLGGLDNEKDMTGEHSVSTELMGLEVMFHVAPLMPLDRNDPQQVNKKRHIGNDMVCVVFLDEPGAVFNPTWIGVATRSTVPTFTPELRTSGLFPHSRSLQQLILTKIINGERASYHAPKFMRLTNRSRAQLLLELTESLAEYAMASKQGRATRKINRRSNWLPVGATRPPSPMLDSVHQKHCNSDQLAEDFQVAFRGCELADVAFIVGDSHTPLYAVKAILACRSRVFRTMFQEGQAQSPSRRFTSPMIRKRLPTASCVISPQGSRKLSHSGAKPKLALIKRKKSAQDLTRSASPDPPSFFFCEDPRNMNIKEQYIVEDFDNLVFGELLSYLMTGQCSIRPETVVGIACVAERFEVEELKQACLDNLPSCLSVASICLILTQLEQYLSFAAAKRIVVQCLEFIDTNAAEILLSQQFLQLSENMVHLVLKRESSADLPEIMKVNAAFAWGELHSKPSGPDFKSLVTPLLKHIKLHLIDPQDIMKVLVPSGIFDMDKLMAALAYQVDPQSVEVENYTMFRPRKKTNVLSSR</sequence>
<dbReference type="Pfam" id="PF07707">
    <property type="entry name" value="BACK"/>
    <property type="match status" value="1"/>
</dbReference>
<accession>A0AA35WSI5</accession>
<dbReference type="PANTHER" id="PTHR15711:SF25">
    <property type="entry name" value="RADISH, ISOFORM I"/>
    <property type="match status" value="1"/>
</dbReference>
<evidence type="ECO:0000256" key="2">
    <source>
        <dbReference type="SAM" id="MobiDB-lite"/>
    </source>
</evidence>
<gene>
    <name evidence="5" type="ORF">GBAR_LOCUS14392</name>
</gene>
<dbReference type="InterPro" id="IPR011705">
    <property type="entry name" value="BACK"/>
</dbReference>
<dbReference type="Gene3D" id="3.40.50.11210">
    <property type="entry name" value="Rap/Ran-GAP"/>
    <property type="match status" value="1"/>
</dbReference>
<dbReference type="GO" id="GO:0051056">
    <property type="term" value="P:regulation of small GTPase mediated signal transduction"/>
    <property type="evidence" value="ECO:0007669"/>
    <property type="project" value="InterPro"/>
</dbReference>
<dbReference type="SUPFAM" id="SSF54695">
    <property type="entry name" value="POZ domain"/>
    <property type="match status" value="1"/>
</dbReference>
<protein>
    <submittedName>
        <fullName evidence="5">Rap1 GTPase-activating protein 1</fullName>
    </submittedName>
</protein>
<evidence type="ECO:0000259" key="3">
    <source>
        <dbReference type="PROSITE" id="PS50085"/>
    </source>
</evidence>
<dbReference type="AlphaFoldDB" id="A0AA35WSI5"/>
<name>A0AA35WSI5_GEOBA</name>
<dbReference type="PANTHER" id="PTHR15711">
    <property type="entry name" value="RAP GTPASE-ACTIVATING PROTEIN"/>
    <property type="match status" value="1"/>
</dbReference>
<dbReference type="Pfam" id="PF02145">
    <property type="entry name" value="Rap_GAP"/>
    <property type="match status" value="1"/>
</dbReference>
<reference evidence="5" key="1">
    <citation type="submission" date="2023-03" db="EMBL/GenBank/DDBJ databases">
        <authorList>
            <person name="Steffen K."/>
            <person name="Cardenas P."/>
        </authorList>
    </citation>
    <scope>NUCLEOTIDE SEQUENCE</scope>
</reference>
<dbReference type="InterPro" id="IPR050989">
    <property type="entry name" value="Rap1_Ran_GAP"/>
</dbReference>
<evidence type="ECO:0000259" key="4">
    <source>
        <dbReference type="PROSITE" id="PS50097"/>
    </source>
</evidence>